<dbReference type="OMA" id="KSICANT"/>
<feature type="domain" description="Disease resistance R13L4/SHOC-2-like LRR" evidence="2">
    <location>
        <begin position="5"/>
        <end position="314"/>
    </location>
</feature>
<evidence type="ECO:0000259" key="2">
    <source>
        <dbReference type="Pfam" id="PF23598"/>
    </source>
</evidence>
<name>A0A835DES1_TETSI</name>
<keyword evidence="4" id="KW-1185">Reference proteome</keyword>
<comment type="caution">
    <text evidence="3">The sequence shown here is derived from an EMBL/GenBank/DDBJ whole genome shotgun (WGS) entry which is preliminary data.</text>
</comment>
<accession>A0A835DES1</accession>
<evidence type="ECO:0000313" key="4">
    <source>
        <dbReference type="Proteomes" id="UP000655225"/>
    </source>
</evidence>
<dbReference type="PANTHER" id="PTHR47186">
    <property type="entry name" value="LEUCINE-RICH REPEAT-CONTAINING PROTEIN 57"/>
    <property type="match status" value="1"/>
</dbReference>
<dbReference type="OrthoDB" id="664960at2759"/>
<dbReference type="EMBL" id="JABCRI010000009">
    <property type="protein sequence ID" value="KAF8400753.1"/>
    <property type="molecule type" value="Genomic_DNA"/>
</dbReference>
<proteinExistence type="predicted"/>
<dbReference type="InterPro" id="IPR055414">
    <property type="entry name" value="LRR_R13L4/SHOC2-like"/>
</dbReference>
<organism evidence="3 4">
    <name type="scientific">Tetracentron sinense</name>
    <name type="common">Spur-leaf</name>
    <dbReference type="NCBI Taxonomy" id="13715"/>
    <lineage>
        <taxon>Eukaryota</taxon>
        <taxon>Viridiplantae</taxon>
        <taxon>Streptophyta</taxon>
        <taxon>Embryophyta</taxon>
        <taxon>Tracheophyta</taxon>
        <taxon>Spermatophyta</taxon>
        <taxon>Magnoliopsida</taxon>
        <taxon>Trochodendrales</taxon>
        <taxon>Trochodendraceae</taxon>
        <taxon>Tetracentron</taxon>
    </lineage>
</organism>
<gene>
    <name evidence="3" type="ORF">HHK36_014053</name>
</gene>
<sequence>MDFSNSCPLLRVLDLSFTRIEELPVGITGLVELQYLNLENTYIKTLPKELGKLWKLRYLNLRSTHELVTIPVEVIQGLSWLQVLNLFQSRICKSWEVEDCYGDSNGVSLRDLESLQSLNTLGISISSVSFLQRFLNSDKLRQCTRLLSIKCSRLNSLPLSLSVLGNLKSLHSFLCSDCLDLVEWYFDAPVGRGQSIWHSSLEYLYLNNLPNLKIIEKAGLQPQLYFRNLRYVAISDCHLLKDLTWLLRLCRLQHIRLNRCNGMEEIICDGVVMVEEELIIFSRLHTIEIPSLPEFKSICANTLPLPSLKKIEVIHCPKLKKLPLDCSAMNTLELIDH</sequence>
<evidence type="ECO:0000313" key="3">
    <source>
        <dbReference type="EMBL" id="KAF8400753.1"/>
    </source>
</evidence>
<dbReference type="AlphaFoldDB" id="A0A835DES1"/>
<reference evidence="3 4" key="1">
    <citation type="submission" date="2020-04" db="EMBL/GenBank/DDBJ databases">
        <title>Plant Genome Project.</title>
        <authorList>
            <person name="Zhang R.-G."/>
        </authorList>
    </citation>
    <scope>NUCLEOTIDE SEQUENCE [LARGE SCALE GENOMIC DNA]</scope>
    <source>
        <strain evidence="3">YNK0</strain>
        <tissue evidence="3">Leaf</tissue>
    </source>
</reference>
<dbReference type="PANTHER" id="PTHR47186:SF20">
    <property type="entry name" value="DISEASE RESISTANCE PROTEIN RPS5-LIKE"/>
    <property type="match status" value="1"/>
</dbReference>
<protein>
    <recommendedName>
        <fullName evidence="2">Disease resistance R13L4/SHOC-2-like LRR domain-containing protein</fullName>
    </recommendedName>
</protein>
<keyword evidence="1" id="KW-0677">Repeat</keyword>
<dbReference type="SUPFAM" id="SSF52058">
    <property type="entry name" value="L domain-like"/>
    <property type="match status" value="1"/>
</dbReference>
<dbReference type="Gene3D" id="3.80.10.10">
    <property type="entry name" value="Ribonuclease Inhibitor"/>
    <property type="match status" value="2"/>
</dbReference>
<evidence type="ECO:0000256" key="1">
    <source>
        <dbReference type="ARBA" id="ARBA00022737"/>
    </source>
</evidence>
<dbReference type="Pfam" id="PF23598">
    <property type="entry name" value="LRR_14"/>
    <property type="match status" value="1"/>
</dbReference>
<dbReference type="Proteomes" id="UP000655225">
    <property type="component" value="Unassembled WGS sequence"/>
</dbReference>
<dbReference type="InterPro" id="IPR032675">
    <property type="entry name" value="LRR_dom_sf"/>
</dbReference>